<evidence type="ECO:0000313" key="12">
    <source>
        <dbReference type="EMBL" id="KAK0550398.1"/>
    </source>
</evidence>
<evidence type="ECO:0000256" key="1">
    <source>
        <dbReference type="ARBA" id="ARBA00004163"/>
    </source>
</evidence>
<keyword evidence="9 11" id="KW-0472">Membrane</keyword>
<dbReference type="PANTHER" id="PTHR13050:SF7">
    <property type="entry name" value="VESICLE TRANSPORT PROTEIN USE1"/>
    <property type="match status" value="1"/>
</dbReference>
<keyword evidence="6" id="KW-0931">ER-Golgi transport</keyword>
<feature type="region of interest" description="Disordered" evidence="10">
    <location>
        <begin position="1"/>
        <end position="124"/>
    </location>
</feature>
<feature type="transmembrane region" description="Helical" evidence="11">
    <location>
        <begin position="187"/>
        <end position="210"/>
    </location>
</feature>
<evidence type="ECO:0000256" key="5">
    <source>
        <dbReference type="ARBA" id="ARBA00022824"/>
    </source>
</evidence>
<evidence type="ECO:0000256" key="11">
    <source>
        <dbReference type="SAM" id="Phobius"/>
    </source>
</evidence>
<keyword evidence="8 11" id="KW-1133">Transmembrane helix</keyword>
<accession>A0AAN6JRI7</accession>
<evidence type="ECO:0000256" key="10">
    <source>
        <dbReference type="SAM" id="MobiDB-lite"/>
    </source>
</evidence>
<evidence type="ECO:0000256" key="2">
    <source>
        <dbReference type="ARBA" id="ARBA00007891"/>
    </source>
</evidence>
<keyword evidence="7" id="KW-0653">Protein transport</keyword>
<feature type="compositionally biased region" description="Low complexity" evidence="10">
    <location>
        <begin position="81"/>
        <end position="91"/>
    </location>
</feature>
<protein>
    <submittedName>
        <fullName evidence="12">Uncharacterized protein</fullName>
    </submittedName>
</protein>
<dbReference type="PANTHER" id="PTHR13050">
    <property type="entry name" value="USE1-LIKE PROTEIN"/>
    <property type="match status" value="1"/>
</dbReference>
<dbReference type="GO" id="GO:0031201">
    <property type="term" value="C:SNARE complex"/>
    <property type="evidence" value="ECO:0007669"/>
    <property type="project" value="TreeGrafter"/>
</dbReference>
<feature type="compositionally biased region" description="Pro residues" evidence="10">
    <location>
        <begin position="92"/>
        <end position="106"/>
    </location>
</feature>
<dbReference type="EMBL" id="JAPDMZ010000093">
    <property type="protein sequence ID" value="KAK0550398.1"/>
    <property type="molecule type" value="Genomic_DNA"/>
</dbReference>
<evidence type="ECO:0000256" key="3">
    <source>
        <dbReference type="ARBA" id="ARBA00022448"/>
    </source>
</evidence>
<dbReference type="GO" id="GO:0005484">
    <property type="term" value="F:SNAP receptor activity"/>
    <property type="evidence" value="ECO:0007669"/>
    <property type="project" value="TreeGrafter"/>
</dbReference>
<feature type="compositionally biased region" description="Acidic residues" evidence="10">
    <location>
        <begin position="46"/>
        <end position="58"/>
    </location>
</feature>
<evidence type="ECO:0000256" key="6">
    <source>
        <dbReference type="ARBA" id="ARBA00022892"/>
    </source>
</evidence>
<keyword evidence="13" id="KW-1185">Reference proteome</keyword>
<comment type="caution">
    <text evidence="12">The sequence shown here is derived from an EMBL/GenBank/DDBJ whole genome shotgun (WGS) entry which is preliminary data.</text>
</comment>
<proteinExistence type="inferred from homology"/>
<reference evidence="12" key="1">
    <citation type="journal article" date="2023" name="PhytoFront">
        <title>Draft Genome Resources of Seven Strains of Tilletia horrida, Causal Agent of Kernel Smut of Rice.</title>
        <authorList>
            <person name="Khanal S."/>
            <person name="Antony Babu S."/>
            <person name="Zhou X.G."/>
        </authorList>
    </citation>
    <scope>NUCLEOTIDE SEQUENCE</scope>
    <source>
        <strain evidence="12">TX6</strain>
    </source>
</reference>
<name>A0AAN6JRI7_9BASI</name>
<dbReference type="GO" id="GO:0015031">
    <property type="term" value="P:protein transport"/>
    <property type="evidence" value="ECO:0007669"/>
    <property type="project" value="UniProtKB-KW"/>
</dbReference>
<evidence type="ECO:0000256" key="4">
    <source>
        <dbReference type="ARBA" id="ARBA00022692"/>
    </source>
</evidence>
<evidence type="ECO:0000256" key="9">
    <source>
        <dbReference type="ARBA" id="ARBA00023136"/>
    </source>
</evidence>
<organism evidence="12 13">
    <name type="scientific">Tilletia horrida</name>
    <dbReference type="NCBI Taxonomy" id="155126"/>
    <lineage>
        <taxon>Eukaryota</taxon>
        <taxon>Fungi</taxon>
        <taxon>Dikarya</taxon>
        <taxon>Basidiomycota</taxon>
        <taxon>Ustilaginomycotina</taxon>
        <taxon>Exobasidiomycetes</taxon>
        <taxon>Tilletiales</taxon>
        <taxon>Tilletiaceae</taxon>
        <taxon>Tilletia</taxon>
    </lineage>
</organism>
<evidence type="ECO:0000256" key="8">
    <source>
        <dbReference type="ARBA" id="ARBA00022989"/>
    </source>
</evidence>
<dbReference type="CDD" id="cd15860">
    <property type="entry name" value="SNARE_USE1"/>
    <property type="match status" value="1"/>
</dbReference>
<dbReference type="InterPro" id="IPR019150">
    <property type="entry name" value="Vesicle_transport_protein_Use1"/>
</dbReference>
<feature type="compositionally biased region" description="Polar residues" evidence="10">
    <location>
        <begin position="26"/>
        <end position="41"/>
    </location>
</feature>
<evidence type="ECO:0000256" key="7">
    <source>
        <dbReference type="ARBA" id="ARBA00022927"/>
    </source>
</evidence>
<keyword evidence="4 11" id="KW-0812">Transmembrane</keyword>
<dbReference type="GO" id="GO:0006890">
    <property type="term" value="P:retrograde vesicle-mediated transport, Golgi to endoplasmic reticulum"/>
    <property type="evidence" value="ECO:0007669"/>
    <property type="project" value="TreeGrafter"/>
</dbReference>
<comment type="subcellular location">
    <subcellularLocation>
        <location evidence="1">Endoplasmic reticulum membrane</location>
        <topology evidence="1">Single-pass type IV membrane protein</topology>
    </subcellularLocation>
</comment>
<dbReference type="GO" id="GO:0005789">
    <property type="term" value="C:endoplasmic reticulum membrane"/>
    <property type="evidence" value="ECO:0007669"/>
    <property type="project" value="UniProtKB-SubCell"/>
</dbReference>
<evidence type="ECO:0000313" key="13">
    <source>
        <dbReference type="Proteomes" id="UP001176517"/>
    </source>
</evidence>
<keyword evidence="3" id="KW-0813">Transport</keyword>
<sequence length="213" mass="23123">MAASDPPTASLGSAALHPALRPFARPSSSNSSIPQLQLPQDQKSDFEDEDEDDFDYEFLDQAPEAEAVADPWNIEDPHQMPAASSSSSADAPRPPPSTHELYPPPSALTANSTPAPPQAPDQPLHDALSSELLRLSTVLRSNAVAFGAALERDRLLLEKSSDHLGANLDFMTRTRGRLGEYSRKARGMGWFTLTAIGIVMISWMLCFVVIRLT</sequence>
<comment type="similarity">
    <text evidence="2">Belongs to the USE1 family.</text>
</comment>
<dbReference type="Proteomes" id="UP001176517">
    <property type="component" value="Unassembled WGS sequence"/>
</dbReference>
<keyword evidence="5" id="KW-0256">Endoplasmic reticulum</keyword>
<gene>
    <name evidence="12" type="ORF">OC846_003665</name>
</gene>
<dbReference type="AlphaFoldDB" id="A0AAN6JRI7"/>